<name>A0A1G2V8V9_9BACT</name>
<gene>
    <name evidence="2" type="ORF">A2544_00545</name>
</gene>
<evidence type="ECO:0008006" key="4">
    <source>
        <dbReference type="Google" id="ProtNLM"/>
    </source>
</evidence>
<keyword evidence="1" id="KW-1133">Transmembrane helix</keyword>
<dbReference type="AlphaFoldDB" id="A0A1G2V8V9"/>
<comment type="caution">
    <text evidence="2">The sequence shown here is derived from an EMBL/GenBank/DDBJ whole genome shotgun (WGS) entry which is preliminary data.</text>
</comment>
<dbReference type="Proteomes" id="UP000176868">
    <property type="component" value="Unassembled WGS sequence"/>
</dbReference>
<keyword evidence="1" id="KW-0812">Transmembrane</keyword>
<protein>
    <recommendedName>
        <fullName evidence="4">Yip1 domain-containing protein</fullName>
    </recommendedName>
</protein>
<proteinExistence type="predicted"/>
<accession>A0A1G2V8V9</accession>
<feature type="transmembrane region" description="Helical" evidence="1">
    <location>
        <begin position="21"/>
        <end position="45"/>
    </location>
</feature>
<evidence type="ECO:0000256" key="1">
    <source>
        <dbReference type="SAM" id="Phobius"/>
    </source>
</evidence>
<evidence type="ECO:0000313" key="3">
    <source>
        <dbReference type="Proteomes" id="UP000176868"/>
    </source>
</evidence>
<feature type="transmembrane region" description="Helical" evidence="1">
    <location>
        <begin position="57"/>
        <end position="77"/>
    </location>
</feature>
<organism evidence="2 3">
    <name type="scientific">Candidatus Zambryskibacteria bacterium RIFOXYD2_FULL_43_10</name>
    <dbReference type="NCBI Taxonomy" id="1802782"/>
    <lineage>
        <taxon>Bacteria</taxon>
        <taxon>Candidatus Zambryskiibacteriota</taxon>
    </lineage>
</organism>
<dbReference type="EMBL" id="MHWZ01000007">
    <property type="protein sequence ID" value="OHB18073.1"/>
    <property type="molecule type" value="Genomic_DNA"/>
</dbReference>
<sequence length="86" mass="9776">MIYYLNDIINTILMSIFPIEIIFNILAGLVFLIYWGITFVILYHFSRFGIGVQPKKFAAVFLFGSVVLSAAAIILFMRINIGSFFS</sequence>
<evidence type="ECO:0000313" key="2">
    <source>
        <dbReference type="EMBL" id="OHB18073.1"/>
    </source>
</evidence>
<keyword evidence="1" id="KW-0472">Membrane</keyword>
<reference evidence="2 3" key="1">
    <citation type="journal article" date="2016" name="Nat. Commun.">
        <title>Thousands of microbial genomes shed light on interconnected biogeochemical processes in an aquifer system.</title>
        <authorList>
            <person name="Anantharaman K."/>
            <person name="Brown C.T."/>
            <person name="Hug L.A."/>
            <person name="Sharon I."/>
            <person name="Castelle C.J."/>
            <person name="Probst A.J."/>
            <person name="Thomas B.C."/>
            <person name="Singh A."/>
            <person name="Wilkins M.J."/>
            <person name="Karaoz U."/>
            <person name="Brodie E.L."/>
            <person name="Williams K.H."/>
            <person name="Hubbard S.S."/>
            <person name="Banfield J.F."/>
        </authorList>
    </citation>
    <scope>NUCLEOTIDE SEQUENCE [LARGE SCALE GENOMIC DNA]</scope>
</reference>